<gene>
    <name evidence="1" type="ORF">GALMADRAFT_142778</name>
</gene>
<dbReference type="Proteomes" id="UP000027222">
    <property type="component" value="Unassembled WGS sequence"/>
</dbReference>
<sequence length="191" mass="20999">MSDQPPPWPLYTPHHIFSEHRFPTHVPSSTSRRASPCDPWFSPKPTVELYGAPSFRHTPALNAAHPEPTPCASGNLFAIGTNSHLFGGLPAAWLLNPHARRSMSQPTPAPVPWRRSVYSSPTPAVQLPPTLVLRMTPSGHVARPLPVAIDVAVVKKPINALVNGDILCPEWYCYMKGRKVTYVAVVRPKVI</sequence>
<dbReference type="HOGENOM" id="CLU_1421493_0_0_1"/>
<evidence type="ECO:0000313" key="1">
    <source>
        <dbReference type="EMBL" id="KDR73093.1"/>
    </source>
</evidence>
<dbReference type="EMBL" id="KL142387">
    <property type="protein sequence ID" value="KDR73093.1"/>
    <property type="molecule type" value="Genomic_DNA"/>
</dbReference>
<protein>
    <submittedName>
        <fullName evidence="1">Uncharacterized protein</fullName>
    </submittedName>
</protein>
<proteinExistence type="predicted"/>
<evidence type="ECO:0000313" key="2">
    <source>
        <dbReference type="Proteomes" id="UP000027222"/>
    </source>
</evidence>
<keyword evidence="2" id="KW-1185">Reference proteome</keyword>
<organism evidence="1 2">
    <name type="scientific">Galerina marginata (strain CBS 339.88)</name>
    <dbReference type="NCBI Taxonomy" id="685588"/>
    <lineage>
        <taxon>Eukaryota</taxon>
        <taxon>Fungi</taxon>
        <taxon>Dikarya</taxon>
        <taxon>Basidiomycota</taxon>
        <taxon>Agaricomycotina</taxon>
        <taxon>Agaricomycetes</taxon>
        <taxon>Agaricomycetidae</taxon>
        <taxon>Agaricales</taxon>
        <taxon>Agaricineae</taxon>
        <taxon>Strophariaceae</taxon>
        <taxon>Galerina</taxon>
    </lineage>
</organism>
<dbReference type="AlphaFoldDB" id="A0A067T247"/>
<accession>A0A067T247</accession>
<name>A0A067T247_GALM3</name>
<reference evidence="2" key="1">
    <citation type="journal article" date="2014" name="Proc. Natl. Acad. Sci. U.S.A.">
        <title>Extensive sampling of basidiomycete genomes demonstrates inadequacy of the white-rot/brown-rot paradigm for wood decay fungi.</title>
        <authorList>
            <person name="Riley R."/>
            <person name="Salamov A.A."/>
            <person name="Brown D.W."/>
            <person name="Nagy L.G."/>
            <person name="Floudas D."/>
            <person name="Held B.W."/>
            <person name="Levasseur A."/>
            <person name="Lombard V."/>
            <person name="Morin E."/>
            <person name="Otillar R."/>
            <person name="Lindquist E.A."/>
            <person name="Sun H."/>
            <person name="LaButti K.M."/>
            <person name="Schmutz J."/>
            <person name="Jabbour D."/>
            <person name="Luo H."/>
            <person name="Baker S.E."/>
            <person name="Pisabarro A.G."/>
            <person name="Walton J.D."/>
            <person name="Blanchette R.A."/>
            <person name="Henrissat B."/>
            <person name="Martin F."/>
            <person name="Cullen D."/>
            <person name="Hibbett D.S."/>
            <person name="Grigoriev I.V."/>
        </authorList>
    </citation>
    <scope>NUCLEOTIDE SEQUENCE [LARGE SCALE GENOMIC DNA]</scope>
    <source>
        <strain evidence="2">CBS 339.88</strain>
    </source>
</reference>